<proteinExistence type="predicted"/>
<gene>
    <name evidence="1" type="ORF">SAMN05192574_103269</name>
</gene>
<dbReference type="Pfam" id="PF12306">
    <property type="entry name" value="PixA"/>
    <property type="match status" value="1"/>
</dbReference>
<accession>A0A1H8GTN6</accession>
<organism evidence="1 2">
    <name type="scientific">Mucilaginibacter gossypiicola</name>
    <dbReference type="NCBI Taxonomy" id="551995"/>
    <lineage>
        <taxon>Bacteria</taxon>
        <taxon>Pseudomonadati</taxon>
        <taxon>Bacteroidota</taxon>
        <taxon>Sphingobacteriia</taxon>
        <taxon>Sphingobacteriales</taxon>
        <taxon>Sphingobacteriaceae</taxon>
        <taxon>Mucilaginibacter</taxon>
    </lineage>
</organism>
<dbReference type="STRING" id="551995.SAMN05192574_103269"/>
<evidence type="ECO:0000313" key="1">
    <source>
        <dbReference type="EMBL" id="SEN47215.1"/>
    </source>
</evidence>
<keyword evidence="2" id="KW-1185">Reference proteome</keyword>
<dbReference type="EMBL" id="FOCL01000003">
    <property type="protein sequence ID" value="SEN47215.1"/>
    <property type="molecule type" value="Genomic_DNA"/>
</dbReference>
<sequence>MATINVLIAVDAAKLASQVADGSLSAGTAGSPTNLGSYGTSDVYVAMIAPNSYVSNSTQGDSELQISANGGDTVEWAITSFDNNFDQTPYLYGGSFNPSTAINLPLSYACGQAYSYLALGNPPVNTPTQFINQVSTVSGTIIQLKVKIQYTLSFVLVNNSNGQIIGYFSWDPFINVN</sequence>
<name>A0A1H8GTN6_9SPHI</name>
<dbReference type="AlphaFoldDB" id="A0A1H8GTN6"/>
<dbReference type="Gene3D" id="2.60.40.3910">
    <property type="entry name" value="Inclusion body protein"/>
    <property type="match status" value="1"/>
</dbReference>
<dbReference type="RefSeq" id="WP_091210608.1">
    <property type="nucleotide sequence ID" value="NZ_FOCL01000003.1"/>
</dbReference>
<reference evidence="2" key="1">
    <citation type="submission" date="2016-10" db="EMBL/GenBank/DDBJ databases">
        <authorList>
            <person name="Varghese N."/>
            <person name="Submissions S."/>
        </authorList>
    </citation>
    <scope>NUCLEOTIDE SEQUENCE [LARGE SCALE GENOMIC DNA]</scope>
    <source>
        <strain evidence="2">Gh-48</strain>
    </source>
</reference>
<dbReference type="InterPro" id="IPR038712">
    <property type="entry name" value="PixA-like_sf"/>
</dbReference>
<dbReference type="Proteomes" id="UP000198942">
    <property type="component" value="Unassembled WGS sequence"/>
</dbReference>
<protein>
    <submittedName>
        <fullName evidence="1">Inclusion body protein</fullName>
    </submittedName>
</protein>
<dbReference type="InterPro" id="IPR021087">
    <property type="entry name" value="Uncharacterised_PixA/AidA"/>
</dbReference>
<dbReference type="OrthoDB" id="8705346at2"/>
<evidence type="ECO:0000313" key="2">
    <source>
        <dbReference type="Proteomes" id="UP000198942"/>
    </source>
</evidence>